<keyword evidence="6" id="KW-1185">Reference proteome</keyword>
<evidence type="ECO:0000259" key="4">
    <source>
        <dbReference type="Pfam" id="PF02866"/>
    </source>
</evidence>
<accession>A0A401P3B8</accession>
<dbReference type="GO" id="GO:0016615">
    <property type="term" value="F:malate dehydrogenase activity"/>
    <property type="evidence" value="ECO:0007669"/>
    <property type="project" value="InterPro"/>
</dbReference>
<dbReference type="Proteomes" id="UP000288216">
    <property type="component" value="Unassembled WGS sequence"/>
</dbReference>
<organism evidence="5 6">
    <name type="scientific">Scyliorhinus torazame</name>
    <name type="common">Cloudy catshark</name>
    <name type="synonym">Catulus torazame</name>
    <dbReference type="NCBI Taxonomy" id="75743"/>
    <lineage>
        <taxon>Eukaryota</taxon>
        <taxon>Metazoa</taxon>
        <taxon>Chordata</taxon>
        <taxon>Craniata</taxon>
        <taxon>Vertebrata</taxon>
        <taxon>Chondrichthyes</taxon>
        <taxon>Elasmobranchii</taxon>
        <taxon>Galeomorphii</taxon>
        <taxon>Galeoidea</taxon>
        <taxon>Carcharhiniformes</taxon>
        <taxon>Scyliorhinidae</taxon>
        <taxon>Scyliorhinus</taxon>
    </lineage>
</organism>
<dbReference type="FunFam" id="3.40.50.720:FF:000144">
    <property type="entry name" value="Malate dehydrogenase [NADP]"/>
    <property type="match status" value="1"/>
</dbReference>
<dbReference type="OMA" id="QHPDVWE"/>
<dbReference type="InterPro" id="IPR015955">
    <property type="entry name" value="Lactate_DH/Glyco_Ohase_4_C"/>
</dbReference>
<dbReference type="STRING" id="75743.A0A401P3B8"/>
<dbReference type="SUPFAM" id="SSF51735">
    <property type="entry name" value="NAD(P)-binding Rossmann-fold domains"/>
    <property type="match status" value="1"/>
</dbReference>
<dbReference type="GO" id="GO:0006108">
    <property type="term" value="P:malate metabolic process"/>
    <property type="evidence" value="ECO:0007669"/>
    <property type="project" value="InterPro"/>
</dbReference>
<dbReference type="PANTHER" id="PTHR23382">
    <property type="entry name" value="MALATE DEHYDROGENASE"/>
    <property type="match status" value="1"/>
</dbReference>
<feature type="domain" description="Lactate/malate dehydrogenase C-terminal" evidence="4">
    <location>
        <begin position="292"/>
        <end position="458"/>
    </location>
</feature>
<dbReference type="Pfam" id="PF02866">
    <property type="entry name" value="Ldh_1_C"/>
    <property type="match status" value="1"/>
</dbReference>
<dbReference type="InterPro" id="IPR022383">
    <property type="entry name" value="Lactate/malate_DH_C"/>
</dbReference>
<sequence>MAKFVVAGKANCPHYAKTELVADFLGKNVPDFQVHKIVQAPEDWQKWLQELCKKNGWVHENSPIIWRELVDRGGKGLLLGGYNDFMEYVQGYYGFTSDMMTTLMLKIARENFMSHENEREDETFYKNLTKPMAIWVSGALSTACANLIPTLVNGEVFGQAKEVSLHLLQNDAPLGVLEGFQCQIEDMALPLLRKVTVQNTLRKAFMDAEVIIVLDDFVPVKDQSIEDCYKEMVSFYQKLAIMIDTFAKSNARVIVAGDYILNLKTYLLMQNAYSIDHCNFIAVPTQLEGEVKALLAQRLNVNAQDVKDVIIWGNIVRSIYIDLHKARVSQFESAIWGPPEFSRPVLEMLQDKSWTEERMMEEVRSHRPKIQAAVKRELGLSRAAAIRKILHWWYFDSPPGELVSLGVISNGEFDIPSDIIFSMPVRFCGGKWVIQTQLEISEETKNKLKYIAQELKLEQRLNFNPVEGSDLESSSDQDLQLEKESNKKRSVFF</sequence>
<dbReference type="GO" id="GO:0016616">
    <property type="term" value="F:oxidoreductase activity, acting on the CH-OH group of donors, NAD or NADP as acceptor"/>
    <property type="evidence" value="ECO:0007669"/>
    <property type="project" value="InterPro"/>
</dbReference>
<gene>
    <name evidence="5" type="ORF">scyTo_0008088</name>
</gene>
<name>A0A401P3B8_SCYTO</name>
<feature type="region of interest" description="Disordered" evidence="3">
    <location>
        <begin position="468"/>
        <end position="493"/>
    </location>
</feature>
<dbReference type="Gene3D" id="3.90.110.10">
    <property type="entry name" value="Lactate dehydrogenase/glycoside hydrolase, family 4, C-terminal"/>
    <property type="match status" value="1"/>
</dbReference>
<dbReference type="Gene3D" id="3.40.50.720">
    <property type="entry name" value="NAD(P)-binding Rossmann-like Domain"/>
    <property type="match status" value="1"/>
</dbReference>
<dbReference type="OrthoDB" id="1510206at2759"/>
<evidence type="ECO:0000256" key="2">
    <source>
        <dbReference type="ARBA" id="ARBA00023002"/>
    </source>
</evidence>
<evidence type="ECO:0000256" key="1">
    <source>
        <dbReference type="ARBA" id="ARBA00009613"/>
    </source>
</evidence>
<reference evidence="5 6" key="1">
    <citation type="journal article" date="2018" name="Nat. Ecol. Evol.">
        <title>Shark genomes provide insights into elasmobranch evolution and the origin of vertebrates.</title>
        <authorList>
            <person name="Hara Y"/>
            <person name="Yamaguchi K"/>
            <person name="Onimaru K"/>
            <person name="Kadota M"/>
            <person name="Koyanagi M"/>
            <person name="Keeley SD"/>
            <person name="Tatsumi K"/>
            <person name="Tanaka K"/>
            <person name="Motone F"/>
            <person name="Kageyama Y"/>
            <person name="Nozu R"/>
            <person name="Adachi N"/>
            <person name="Nishimura O"/>
            <person name="Nakagawa R"/>
            <person name="Tanegashima C"/>
            <person name="Kiyatake I"/>
            <person name="Matsumoto R"/>
            <person name="Murakumo K"/>
            <person name="Nishida K"/>
            <person name="Terakita A"/>
            <person name="Kuratani S"/>
            <person name="Sato K"/>
            <person name="Hyodo S Kuraku.S."/>
        </authorList>
    </citation>
    <scope>NUCLEOTIDE SEQUENCE [LARGE SCALE GENOMIC DNA]</scope>
</reference>
<dbReference type="InterPro" id="IPR036291">
    <property type="entry name" value="NAD(P)-bd_dom_sf"/>
</dbReference>
<dbReference type="SUPFAM" id="SSF56327">
    <property type="entry name" value="LDH C-terminal domain-like"/>
    <property type="match status" value="1"/>
</dbReference>
<comment type="caution">
    <text evidence="5">The sequence shown here is derived from an EMBL/GenBank/DDBJ whole genome shotgun (WGS) entry which is preliminary data.</text>
</comment>
<protein>
    <recommendedName>
        <fullName evidence="4">Lactate/malate dehydrogenase C-terminal domain-containing protein</fullName>
    </recommendedName>
</protein>
<proteinExistence type="inferred from homology"/>
<evidence type="ECO:0000313" key="6">
    <source>
        <dbReference type="Proteomes" id="UP000288216"/>
    </source>
</evidence>
<dbReference type="EMBL" id="BFAA01003034">
    <property type="protein sequence ID" value="GCB67603.1"/>
    <property type="molecule type" value="Genomic_DNA"/>
</dbReference>
<keyword evidence="2" id="KW-0560">Oxidoreductase</keyword>
<comment type="similarity">
    <text evidence="1">Belongs to the LDH/MDH superfamily. MDH type 2 family.</text>
</comment>
<evidence type="ECO:0000256" key="3">
    <source>
        <dbReference type="SAM" id="MobiDB-lite"/>
    </source>
</evidence>
<evidence type="ECO:0000313" key="5">
    <source>
        <dbReference type="EMBL" id="GCB67603.1"/>
    </source>
</evidence>
<dbReference type="AlphaFoldDB" id="A0A401P3B8"/>
<dbReference type="InterPro" id="IPR010945">
    <property type="entry name" value="Malate_DH_type2"/>
</dbReference>